<evidence type="ECO:0000313" key="4">
    <source>
        <dbReference type="Proteomes" id="UP001162131"/>
    </source>
</evidence>
<comment type="caution">
    <text evidence="3">The sequence shown here is derived from an EMBL/GenBank/DDBJ whole genome shotgun (WGS) entry which is preliminary data.</text>
</comment>
<name>A0AAU9K2H5_9CILI</name>
<keyword evidence="1" id="KW-0378">Hydrolase</keyword>
<protein>
    <recommendedName>
        <fullName evidence="2">UFSP1/2/DUB catalytic domain-containing protein</fullName>
    </recommendedName>
</protein>
<dbReference type="Proteomes" id="UP001162131">
    <property type="component" value="Unassembled WGS sequence"/>
</dbReference>
<organism evidence="3 4">
    <name type="scientific">Blepharisma stoltei</name>
    <dbReference type="NCBI Taxonomy" id="1481888"/>
    <lineage>
        <taxon>Eukaryota</taxon>
        <taxon>Sar</taxon>
        <taxon>Alveolata</taxon>
        <taxon>Ciliophora</taxon>
        <taxon>Postciliodesmatophora</taxon>
        <taxon>Heterotrichea</taxon>
        <taxon>Heterotrichida</taxon>
        <taxon>Blepharismidae</taxon>
        <taxon>Blepharisma</taxon>
    </lineage>
</organism>
<dbReference type="SUPFAM" id="SSF54001">
    <property type="entry name" value="Cysteine proteinases"/>
    <property type="match status" value="1"/>
</dbReference>
<evidence type="ECO:0000256" key="1">
    <source>
        <dbReference type="ARBA" id="ARBA00022801"/>
    </source>
</evidence>
<reference evidence="3" key="1">
    <citation type="submission" date="2021-09" db="EMBL/GenBank/DDBJ databases">
        <authorList>
            <consortium name="AG Swart"/>
            <person name="Singh M."/>
            <person name="Singh A."/>
            <person name="Seah K."/>
            <person name="Emmerich C."/>
        </authorList>
    </citation>
    <scope>NUCLEOTIDE SEQUENCE</scope>
    <source>
        <strain evidence="3">ATCC30299</strain>
    </source>
</reference>
<dbReference type="PANTHER" id="PTHR48153">
    <property type="entry name" value="UFM1-SPECIFIC PROTEASE 2"/>
    <property type="match status" value="1"/>
</dbReference>
<dbReference type="AlphaFoldDB" id="A0AAU9K2H5"/>
<proteinExistence type="predicted"/>
<evidence type="ECO:0000313" key="3">
    <source>
        <dbReference type="EMBL" id="CAG9333257.1"/>
    </source>
</evidence>
<dbReference type="InterPro" id="IPR012462">
    <property type="entry name" value="UFSP1/2_DUB_cat"/>
</dbReference>
<dbReference type="GO" id="GO:0071567">
    <property type="term" value="F:deUFMylase activity"/>
    <property type="evidence" value="ECO:0007669"/>
    <property type="project" value="TreeGrafter"/>
</dbReference>
<sequence length="510" mass="58153">MVSVESGLLQLMLASPPSTQYWLIGTDFHAINMIPLIPIEEAKALIPGGLDVLGQFYSSDQMADYLKISRDLNMNPAMYIVKQNEICISYIVEGPLLSQKDISAREAPQFTVLFSHSVLPVFSLTQPNCFSYINRTVLFQFGSQYVELSNEPTWNSLGIKGQSLNPVQILYKLTEEGDGNAPLLEILPQTRSYSLDISWCSAFKESKSLVDALEIHLDKLKEIAMYIINCLKENPTKSASCYCFYNDYCSHPFNVVYLFNEWEEEGEELLAQRRRIHELLRFPLDWPLVRSYCTITEPQGLRDIHLPLLKRTSKDVGTKYCVRGHYSYFHYSQDGFDDRGWGCAYRSLQTLISWIREQKFISKEIPSHYQIQKILEEAGDKPKEFIGSKEWIGAFEVMLILDLYCGITCKIMNLASGAEFSSKGRELAAHFTDEGSPVMIGGGVLAYTLLGVDYNEDTGDTRFLILDPHYTGADVPKTILDKGWCAWKSADIFRQDSFYNLCLPQRPRYI</sequence>
<dbReference type="PANTHER" id="PTHR48153:SF2">
    <property type="entry name" value="UFM1-SPECIFIC PROTEASE 2"/>
    <property type="match status" value="1"/>
</dbReference>
<keyword evidence="4" id="KW-1185">Reference proteome</keyword>
<gene>
    <name evidence="3" type="ORF">BSTOLATCC_MIC58074</name>
</gene>
<evidence type="ECO:0000259" key="2">
    <source>
        <dbReference type="Pfam" id="PF07910"/>
    </source>
</evidence>
<accession>A0AAU9K2H5</accession>
<dbReference type="InterPro" id="IPR038765">
    <property type="entry name" value="Papain-like_cys_pep_sf"/>
</dbReference>
<dbReference type="EMBL" id="CAJZBQ010000056">
    <property type="protein sequence ID" value="CAG9333257.1"/>
    <property type="molecule type" value="Genomic_DNA"/>
</dbReference>
<feature type="domain" description="UFSP1/2/DUB catalytic" evidence="2">
    <location>
        <begin position="318"/>
        <end position="502"/>
    </location>
</feature>
<dbReference type="Gene3D" id="3.90.70.130">
    <property type="match status" value="1"/>
</dbReference>
<dbReference type="Pfam" id="PF07910">
    <property type="entry name" value="Peptidase_C78"/>
    <property type="match status" value="1"/>
</dbReference>